<comment type="caution">
    <text evidence="2">The sequence shown here is derived from an EMBL/GenBank/DDBJ whole genome shotgun (WGS) entry which is preliminary data.</text>
</comment>
<evidence type="ECO:0000256" key="1">
    <source>
        <dbReference type="SAM" id="Phobius"/>
    </source>
</evidence>
<reference evidence="2 3" key="1">
    <citation type="submission" date="2019-06" db="EMBL/GenBank/DDBJ databases">
        <title>Sorghum-associated microbial communities from plants grown in Nebraska, USA.</title>
        <authorList>
            <person name="Schachtman D."/>
        </authorList>
    </citation>
    <scope>NUCLEOTIDE SEQUENCE [LARGE SCALE GENOMIC DNA]</scope>
    <source>
        <strain evidence="2 3">2482</strain>
    </source>
</reference>
<organism evidence="2 3">
    <name type="scientific">Neobacillus bataviensis</name>
    <dbReference type="NCBI Taxonomy" id="220685"/>
    <lineage>
        <taxon>Bacteria</taxon>
        <taxon>Bacillati</taxon>
        <taxon>Bacillota</taxon>
        <taxon>Bacilli</taxon>
        <taxon>Bacillales</taxon>
        <taxon>Bacillaceae</taxon>
        <taxon>Neobacillus</taxon>
    </lineage>
</organism>
<feature type="transmembrane region" description="Helical" evidence="1">
    <location>
        <begin position="6"/>
        <end position="24"/>
    </location>
</feature>
<keyword evidence="1" id="KW-1133">Transmembrane helix</keyword>
<evidence type="ECO:0000313" key="2">
    <source>
        <dbReference type="EMBL" id="TWD93479.1"/>
    </source>
</evidence>
<accession>A0A561CQH1</accession>
<name>A0A561CQH1_9BACI</name>
<proteinExistence type="predicted"/>
<dbReference type="EMBL" id="VIVN01000015">
    <property type="protein sequence ID" value="TWD93479.1"/>
    <property type="molecule type" value="Genomic_DNA"/>
</dbReference>
<dbReference type="RefSeq" id="WP_144567630.1">
    <property type="nucleotide sequence ID" value="NZ_VIVN01000015.1"/>
</dbReference>
<keyword evidence="1" id="KW-0472">Membrane</keyword>
<keyword evidence="1" id="KW-0812">Transmembrane</keyword>
<evidence type="ECO:0008006" key="4">
    <source>
        <dbReference type="Google" id="ProtNLM"/>
    </source>
</evidence>
<keyword evidence="3" id="KW-1185">Reference proteome</keyword>
<sequence>MKFIVYPISALIIGISIIVGASILKGTFFTNQNDSTVKNSSTLISTVNSPNIMTKKQLAEYLQVNEETIDSIINEDSKQKIAIGDSYETYMFLPYLKIANQERFLKSEIDKWLNYQKDNPLNK</sequence>
<protein>
    <recommendedName>
        <fullName evidence="4">Helix-turn-helix protein</fullName>
    </recommendedName>
</protein>
<gene>
    <name evidence="2" type="ORF">FB550_115120</name>
</gene>
<dbReference type="Proteomes" id="UP000319671">
    <property type="component" value="Unassembled WGS sequence"/>
</dbReference>
<evidence type="ECO:0000313" key="3">
    <source>
        <dbReference type="Proteomes" id="UP000319671"/>
    </source>
</evidence>
<dbReference type="AlphaFoldDB" id="A0A561CQH1"/>